<dbReference type="Proteomes" id="UP001549119">
    <property type="component" value="Unassembled WGS sequence"/>
</dbReference>
<dbReference type="GeneID" id="6139325"/>
<keyword evidence="1" id="KW-0805">Transcription regulation</keyword>
<dbReference type="RefSeq" id="WP_012320220.1">
    <property type="nucleotide sequence ID" value="NZ_BJXP01000014.1"/>
</dbReference>
<dbReference type="Gene3D" id="2.60.120.10">
    <property type="entry name" value="Jelly Rolls"/>
    <property type="match status" value="1"/>
</dbReference>
<comment type="caution">
    <text evidence="6">The sequence shown here is derived from an EMBL/GenBank/DDBJ whole genome shotgun (WGS) entry which is preliminary data.</text>
</comment>
<dbReference type="SMART" id="SM00419">
    <property type="entry name" value="HTH_CRP"/>
    <property type="match status" value="1"/>
</dbReference>
<sequence>MQTALAAAGLAPVFGRGAPAALPASLASDARTVTRRTLAANEEIYAEGDRAMSFYKIVVGVVRTYKLLSDGRRQIGAFYLPGDIFGLECGEEHRFGADAVTETRLVVHRREPRALTGDDGNLAREVVAAMMRDLERAQEHMMLLGRQSARERIASFLLALSERTADAGGAVCLPMSRNDMADHLGLTIESVSRAVTQLERAGLIELPPNRRTVILRNAAALRHLAD</sequence>
<feature type="domain" description="Cyclic nucleotide-binding" evidence="4">
    <location>
        <begin position="36"/>
        <end position="86"/>
    </location>
</feature>
<evidence type="ECO:0000259" key="5">
    <source>
        <dbReference type="PROSITE" id="PS51063"/>
    </source>
</evidence>
<evidence type="ECO:0000256" key="2">
    <source>
        <dbReference type="ARBA" id="ARBA00023125"/>
    </source>
</evidence>
<proteinExistence type="predicted"/>
<evidence type="ECO:0000256" key="3">
    <source>
        <dbReference type="ARBA" id="ARBA00023163"/>
    </source>
</evidence>
<accession>A0ABV2NKI9</accession>
<organism evidence="6 7">
    <name type="scientific">Methylobacterium radiotolerans</name>
    <dbReference type="NCBI Taxonomy" id="31998"/>
    <lineage>
        <taxon>Bacteria</taxon>
        <taxon>Pseudomonadati</taxon>
        <taxon>Pseudomonadota</taxon>
        <taxon>Alphaproteobacteria</taxon>
        <taxon>Hyphomicrobiales</taxon>
        <taxon>Methylobacteriaceae</taxon>
        <taxon>Methylobacterium</taxon>
    </lineage>
</organism>
<feature type="domain" description="HTH crp-type" evidence="5">
    <location>
        <begin position="147"/>
        <end position="219"/>
    </location>
</feature>
<dbReference type="InterPro" id="IPR000595">
    <property type="entry name" value="cNMP-bd_dom"/>
</dbReference>
<dbReference type="InterPro" id="IPR012318">
    <property type="entry name" value="HTH_CRP"/>
</dbReference>
<dbReference type="InterPro" id="IPR014710">
    <property type="entry name" value="RmlC-like_jellyroll"/>
</dbReference>
<dbReference type="InterPro" id="IPR018490">
    <property type="entry name" value="cNMP-bd_dom_sf"/>
</dbReference>
<dbReference type="SUPFAM" id="SSF51206">
    <property type="entry name" value="cAMP-binding domain-like"/>
    <property type="match status" value="1"/>
</dbReference>
<keyword evidence="2" id="KW-0238">DNA-binding</keyword>
<dbReference type="PROSITE" id="PS50042">
    <property type="entry name" value="CNMP_BINDING_3"/>
    <property type="match status" value="1"/>
</dbReference>
<dbReference type="InterPro" id="IPR036390">
    <property type="entry name" value="WH_DNA-bd_sf"/>
</dbReference>
<evidence type="ECO:0000313" key="7">
    <source>
        <dbReference type="Proteomes" id="UP001549119"/>
    </source>
</evidence>
<evidence type="ECO:0000256" key="1">
    <source>
        <dbReference type="ARBA" id="ARBA00023015"/>
    </source>
</evidence>
<evidence type="ECO:0000313" key="6">
    <source>
        <dbReference type="EMBL" id="MET3867012.1"/>
    </source>
</evidence>
<name>A0ABV2NKI9_9HYPH</name>
<dbReference type="SUPFAM" id="SSF46785">
    <property type="entry name" value="Winged helix' DNA-binding domain"/>
    <property type="match status" value="1"/>
</dbReference>
<dbReference type="Pfam" id="PF00027">
    <property type="entry name" value="cNMP_binding"/>
    <property type="match status" value="1"/>
</dbReference>
<gene>
    <name evidence="6" type="ORF">ABIC20_004321</name>
</gene>
<dbReference type="EMBL" id="JBEPNW010000002">
    <property type="protein sequence ID" value="MET3867012.1"/>
    <property type="molecule type" value="Genomic_DNA"/>
</dbReference>
<dbReference type="PANTHER" id="PTHR24567:SF75">
    <property type="entry name" value="FUMARATE AND NITRATE REDUCTION REGULATORY PROTEIN"/>
    <property type="match status" value="1"/>
</dbReference>
<dbReference type="PANTHER" id="PTHR24567">
    <property type="entry name" value="CRP FAMILY TRANSCRIPTIONAL REGULATORY PROTEIN"/>
    <property type="match status" value="1"/>
</dbReference>
<dbReference type="CDD" id="cd00092">
    <property type="entry name" value="HTH_CRP"/>
    <property type="match status" value="1"/>
</dbReference>
<dbReference type="InterPro" id="IPR050397">
    <property type="entry name" value="Env_Response_Regulators"/>
</dbReference>
<dbReference type="PROSITE" id="PS51063">
    <property type="entry name" value="HTH_CRP_2"/>
    <property type="match status" value="1"/>
</dbReference>
<dbReference type="InterPro" id="IPR036388">
    <property type="entry name" value="WH-like_DNA-bd_sf"/>
</dbReference>
<keyword evidence="3" id="KW-0804">Transcription</keyword>
<dbReference type="CDD" id="cd00038">
    <property type="entry name" value="CAP_ED"/>
    <property type="match status" value="1"/>
</dbReference>
<dbReference type="Gene3D" id="1.10.10.10">
    <property type="entry name" value="Winged helix-like DNA-binding domain superfamily/Winged helix DNA-binding domain"/>
    <property type="match status" value="1"/>
</dbReference>
<evidence type="ECO:0000259" key="4">
    <source>
        <dbReference type="PROSITE" id="PS50042"/>
    </source>
</evidence>
<protein>
    <submittedName>
        <fullName evidence="6">CRP/FNR family nitrogen fixation transcriptional regulator</fullName>
    </submittedName>
</protein>
<dbReference type="PRINTS" id="PR00034">
    <property type="entry name" value="HTHCRP"/>
</dbReference>
<dbReference type="Pfam" id="PF13545">
    <property type="entry name" value="HTH_Crp_2"/>
    <property type="match status" value="1"/>
</dbReference>
<dbReference type="SMART" id="SM00100">
    <property type="entry name" value="cNMP"/>
    <property type="match status" value="1"/>
</dbReference>
<reference evidence="6 7" key="1">
    <citation type="submission" date="2024-06" db="EMBL/GenBank/DDBJ databases">
        <title>Genomics of switchgrass bacterial isolates.</title>
        <authorList>
            <person name="Shade A."/>
        </authorList>
    </citation>
    <scope>NUCLEOTIDE SEQUENCE [LARGE SCALE GENOMIC DNA]</scope>
    <source>
        <strain evidence="6 7">PvP084</strain>
    </source>
</reference>
<keyword evidence="7" id="KW-1185">Reference proteome</keyword>